<proteinExistence type="predicted"/>
<evidence type="ECO:0000313" key="5">
    <source>
        <dbReference type="EMBL" id="ARW10896.1"/>
    </source>
</evidence>
<dbReference type="InterPro" id="IPR036390">
    <property type="entry name" value="WH_DNA-bd_sf"/>
</dbReference>
<dbReference type="Proteomes" id="UP000195633">
    <property type="component" value="Chromosome"/>
</dbReference>
<feature type="domain" description="HTH hxlR-type" evidence="4">
    <location>
        <begin position="22"/>
        <end position="126"/>
    </location>
</feature>
<dbReference type="PANTHER" id="PTHR33204:SF29">
    <property type="entry name" value="TRANSCRIPTIONAL REGULATOR"/>
    <property type="match status" value="1"/>
</dbReference>
<protein>
    <submittedName>
        <fullName evidence="5">HTH-type transcriptional activator HxlR</fullName>
    </submittedName>
</protein>
<sequence length="126" mass="14769">MEVDRTITHFKVPISPDHREACLGPDGAAEHVIRVIKMIQGRWKLPILFRLFADPSMRSAQLIRDIPGISQKMLTQHLRELEKDHLIERIEFNEKRPHVEYRLSEYGQKLMPILFEARLFSAKNPS</sequence>
<dbReference type="PROSITE" id="PS51118">
    <property type="entry name" value="HTH_HXLR"/>
    <property type="match status" value="1"/>
</dbReference>
<dbReference type="Gene3D" id="1.10.10.10">
    <property type="entry name" value="Winged helix-like DNA-binding domain superfamily/Winged helix DNA-binding domain"/>
    <property type="match status" value="1"/>
</dbReference>
<dbReference type="InterPro" id="IPR002577">
    <property type="entry name" value="HTH_HxlR"/>
</dbReference>
<gene>
    <name evidence="5" type="ORF">S101447_01834</name>
</gene>
<dbReference type="AlphaFoldDB" id="A0A1Y0V488"/>
<evidence type="ECO:0000256" key="1">
    <source>
        <dbReference type="ARBA" id="ARBA00023015"/>
    </source>
</evidence>
<dbReference type="SUPFAM" id="SSF46785">
    <property type="entry name" value="Winged helix' DNA-binding domain"/>
    <property type="match status" value="1"/>
</dbReference>
<keyword evidence="3" id="KW-0804">Transcription</keyword>
<dbReference type="Pfam" id="PF01638">
    <property type="entry name" value="HxlR"/>
    <property type="match status" value="1"/>
</dbReference>
<evidence type="ECO:0000256" key="3">
    <source>
        <dbReference type="ARBA" id="ARBA00023163"/>
    </source>
</evidence>
<reference evidence="5 6" key="1">
    <citation type="submission" date="2017-05" db="EMBL/GenBank/DDBJ databases">
        <title>Genome sequence of Acetobacter pasteurianus subsp. ascendens strain SRCM101447.</title>
        <authorList>
            <person name="Cho S.H."/>
        </authorList>
    </citation>
    <scope>NUCLEOTIDE SEQUENCE [LARGE SCALE GENOMIC DNA]</scope>
    <source>
        <strain evidence="5 6">SRCM101447</strain>
    </source>
</reference>
<keyword evidence="1" id="KW-0805">Transcription regulation</keyword>
<dbReference type="EMBL" id="CP021524">
    <property type="protein sequence ID" value="ARW10896.1"/>
    <property type="molecule type" value="Genomic_DNA"/>
</dbReference>
<dbReference type="RefSeq" id="WP_087635906.1">
    <property type="nucleotide sequence ID" value="NZ_CP021524.1"/>
</dbReference>
<dbReference type="PANTHER" id="PTHR33204">
    <property type="entry name" value="TRANSCRIPTIONAL REGULATOR, MARR FAMILY"/>
    <property type="match status" value="1"/>
</dbReference>
<evidence type="ECO:0000313" key="6">
    <source>
        <dbReference type="Proteomes" id="UP000195633"/>
    </source>
</evidence>
<evidence type="ECO:0000256" key="2">
    <source>
        <dbReference type="ARBA" id="ARBA00023125"/>
    </source>
</evidence>
<accession>A0A1Y0V488</accession>
<evidence type="ECO:0000259" key="4">
    <source>
        <dbReference type="PROSITE" id="PS51118"/>
    </source>
</evidence>
<organism evidence="5 6">
    <name type="scientific">Acetobacter ascendens</name>
    <dbReference type="NCBI Taxonomy" id="481146"/>
    <lineage>
        <taxon>Bacteria</taxon>
        <taxon>Pseudomonadati</taxon>
        <taxon>Pseudomonadota</taxon>
        <taxon>Alphaproteobacteria</taxon>
        <taxon>Acetobacterales</taxon>
        <taxon>Acetobacteraceae</taxon>
        <taxon>Acetobacter</taxon>
    </lineage>
</organism>
<name>A0A1Y0V488_9PROT</name>
<dbReference type="GO" id="GO:0003677">
    <property type="term" value="F:DNA binding"/>
    <property type="evidence" value="ECO:0007669"/>
    <property type="project" value="UniProtKB-KW"/>
</dbReference>
<dbReference type="InterPro" id="IPR036388">
    <property type="entry name" value="WH-like_DNA-bd_sf"/>
</dbReference>
<keyword evidence="2" id="KW-0238">DNA-binding</keyword>